<dbReference type="HOGENOM" id="CLU_1235148_0_0_1"/>
<keyword evidence="3" id="KW-1185">Reference proteome</keyword>
<dbReference type="EMBL" id="KN834769">
    <property type="protein sequence ID" value="KIK62022.1"/>
    <property type="molecule type" value="Genomic_DNA"/>
</dbReference>
<proteinExistence type="predicted"/>
<gene>
    <name evidence="2" type="ORF">GYMLUDRAFT_243170</name>
</gene>
<evidence type="ECO:0000313" key="3">
    <source>
        <dbReference type="Proteomes" id="UP000053593"/>
    </source>
</evidence>
<dbReference type="AlphaFoldDB" id="A0A0D0CS21"/>
<organism evidence="2 3">
    <name type="scientific">Collybiopsis luxurians FD-317 M1</name>
    <dbReference type="NCBI Taxonomy" id="944289"/>
    <lineage>
        <taxon>Eukaryota</taxon>
        <taxon>Fungi</taxon>
        <taxon>Dikarya</taxon>
        <taxon>Basidiomycota</taxon>
        <taxon>Agaricomycotina</taxon>
        <taxon>Agaricomycetes</taxon>
        <taxon>Agaricomycetidae</taxon>
        <taxon>Agaricales</taxon>
        <taxon>Marasmiineae</taxon>
        <taxon>Omphalotaceae</taxon>
        <taxon>Collybiopsis</taxon>
        <taxon>Collybiopsis luxurians</taxon>
    </lineage>
</organism>
<reference evidence="2 3" key="1">
    <citation type="submission" date="2014-04" db="EMBL/GenBank/DDBJ databases">
        <title>Evolutionary Origins and Diversification of the Mycorrhizal Mutualists.</title>
        <authorList>
            <consortium name="DOE Joint Genome Institute"/>
            <consortium name="Mycorrhizal Genomics Consortium"/>
            <person name="Kohler A."/>
            <person name="Kuo A."/>
            <person name="Nagy L.G."/>
            <person name="Floudas D."/>
            <person name="Copeland A."/>
            <person name="Barry K.W."/>
            <person name="Cichocki N."/>
            <person name="Veneault-Fourrey C."/>
            <person name="LaButti K."/>
            <person name="Lindquist E.A."/>
            <person name="Lipzen A."/>
            <person name="Lundell T."/>
            <person name="Morin E."/>
            <person name="Murat C."/>
            <person name="Riley R."/>
            <person name="Ohm R."/>
            <person name="Sun H."/>
            <person name="Tunlid A."/>
            <person name="Henrissat B."/>
            <person name="Grigoriev I.V."/>
            <person name="Hibbett D.S."/>
            <person name="Martin F."/>
        </authorList>
    </citation>
    <scope>NUCLEOTIDE SEQUENCE [LARGE SCALE GENOMIC DNA]</scope>
    <source>
        <strain evidence="2 3">FD-317 M1</strain>
    </source>
</reference>
<protein>
    <submittedName>
        <fullName evidence="2">Uncharacterized protein</fullName>
    </submittedName>
</protein>
<evidence type="ECO:0000313" key="2">
    <source>
        <dbReference type="EMBL" id="KIK62022.1"/>
    </source>
</evidence>
<name>A0A0D0CS21_9AGAR</name>
<feature type="region of interest" description="Disordered" evidence="1">
    <location>
        <begin position="142"/>
        <end position="173"/>
    </location>
</feature>
<sequence length="224" mass="23738">MGEADLEVYTELAREQPRQVLAIFIRDVGMDDPDGVEPLPDLAGSRSGAAKTSRHAPPSLDLNLDNLVPHPPFATSSRQSTPTSSRNPAALNTTYGTYTPGRMSRTSNNAMIGLPDRILPKLKSASISSNDGDFEMKLTTEPESLLGPTPSSTSTLGPVRTAPMTPMTTRTPWTAHSNASLTSLKSLQSAISASISSVGSTLGARLNLNLTTGPGNETDFKHLH</sequence>
<feature type="region of interest" description="Disordered" evidence="1">
    <location>
        <begin position="32"/>
        <end position="109"/>
    </location>
</feature>
<dbReference type="OrthoDB" id="10693729at2759"/>
<dbReference type="Proteomes" id="UP000053593">
    <property type="component" value="Unassembled WGS sequence"/>
</dbReference>
<accession>A0A0D0CS21</accession>
<feature type="compositionally biased region" description="Low complexity" evidence="1">
    <location>
        <begin position="75"/>
        <end position="86"/>
    </location>
</feature>
<evidence type="ECO:0000256" key="1">
    <source>
        <dbReference type="SAM" id="MobiDB-lite"/>
    </source>
</evidence>